<protein>
    <submittedName>
        <fullName evidence="1">Uncharacterized protein</fullName>
    </submittedName>
</protein>
<evidence type="ECO:0000313" key="2">
    <source>
        <dbReference type="Proteomes" id="UP000627446"/>
    </source>
</evidence>
<dbReference type="Pfam" id="PF20043">
    <property type="entry name" value="DUF6445"/>
    <property type="match status" value="1"/>
</dbReference>
<keyword evidence="2" id="KW-1185">Reference proteome</keyword>
<dbReference type="AlphaFoldDB" id="A0A923HS32"/>
<dbReference type="EMBL" id="JACOFZ010000008">
    <property type="protein sequence ID" value="MBC3882938.1"/>
    <property type="molecule type" value="Genomic_DNA"/>
</dbReference>
<sequence length="244" mass="28031">MLNPPSAQFNPQAKMTVLPLFEGHQCVVIDDFLLNPEEIVDFARQGQLRFRYDKDNYFPGLEMDMGRHFAIQFEQFFMLKLRPYFQVRRNLGSACRISMTTLQADQLHPLQRLCHRDAETLPSGMGIGASVVYLFDRPELGGTSFFQPAQDLDQVRDFLRLAAQGNNTLLTEQIQQTSSYCYQSNPWFELKQTVAAKWNRAIFYEGTVFHAAHISDATLLSEQVAQSRLCLNAFFRFKKQAGVN</sequence>
<evidence type="ECO:0000313" key="1">
    <source>
        <dbReference type="EMBL" id="MBC3882938.1"/>
    </source>
</evidence>
<name>A0A923HS32_9BURK</name>
<dbReference type="Proteomes" id="UP000627446">
    <property type="component" value="Unassembled WGS sequence"/>
</dbReference>
<proteinExistence type="predicted"/>
<dbReference type="InterPro" id="IPR045617">
    <property type="entry name" value="DUF6445"/>
</dbReference>
<comment type="caution">
    <text evidence="1">The sequence shown here is derived from an EMBL/GenBank/DDBJ whole genome shotgun (WGS) entry which is preliminary data.</text>
</comment>
<accession>A0A923HS32</accession>
<dbReference type="RefSeq" id="WP_186917556.1">
    <property type="nucleotide sequence ID" value="NZ_JACOFZ010000008.1"/>
</dbReference>
<gene>
    <name evidence="1" type="ORF">H8K36_16215</name>
</gene>
<reference evidence="1" key="1">
    <citation type="submission" date="2020-08" db="EMBL/GenBank/DDBJ databases">
        <title>Novel species isolated from subtropical streams in China.</title>
        <authorList>
            <person name="Lu H."/>
        </authorList>
    </citation>
    <scope>NUCLEOTIDE SEQUENCE</scope>
    <source>
        <strain evidence="1">LX22W</strain>
    </source>
</reference>
<organism evidence="1 2">
    <name type="scientific">Undibacterium nitidum</name>
    <dbReference type="NCBI Taxonomy" id="2762298"/>
    <lineage>
        <taxon>Bacteria</taxon>
        <taxon>Pseudomonadati</taxon>
        <taxon>Pseudomonadota</taxon>
        <taxon>Betaproteobacteria</taxon>
        <taxon>Burkholderiales</taxon>
        <taxon>Oxalobacteraceae</taxon>
        <taxon>Undibacterium</taxon>
    </lineage>
</organism>